<dbReference type="Gene3D" id="3.30.1150.10">
    <property type="match status" value="1"/>
</dbReference>
<keyword evidence="8 10" id="KW-1133">Transmembrane helix</keyword>
<evidence type="ECO:0000256" key="5">
    <source>
        <dbReference type="ARBA" id="ARBA00022519"/>
    </source>
</evidence>
<dbReference type="GO" id="GO:0055085">
    <property type="term" value="P:transmembrane transport"/>
    <property type="evidence" value="ECO:0007669"/>
    <property type="project" value="InterPro"/>
</dbReference>
<dbReference type="InterPro" id="IPR006260">
    <property type="entry name" value="TonB/TolA_C"/>
</dbReference>
<proteinExistence type="inferred from homology"/>
<dbReference type="PANTHER" id="PTHR33446">
    <property type="entry name" value="PROTEIN TONB-RELATED"/>
    <property type="match status" value="1"/>
</dbReference>
<keyword evidence="6 10" id="KW-0812">Transmembrane</keyword>
<keyword evidence="4" id="KW-1003">Cell membrane</keyword>
<reference evidence="12 13" key="1">
    <citation type="submission" date="2022-11" db="EMBL/GenBank/DDBJ databases">
        <title>Haliovirga abyssi gen. nov., sp. nov., a mesophilic fermentative bacterium isolated from the Iheya North hydrothermal field and the proposal of Haliovirgaceae fam. nov.</title>
        <authorList>
            <person name="Miyazaki U."/>
            <person name="Tame A."/>
            <person name="Miyazaki J."/>
            <person name="Takai K."/>
            <person name="Sawayama S."/>
            <person name="Kitajima M."/>
            <person name="Okamoto A."/>
            <person name="Nakagawa S."/>
        </authorList>
    </citation>
    <scope>NUCLEOTIDE SEQUENCE [LARGE SCALE GENOMIC DNA]</scope>
    <source>
        <strain evidence="12 13">IC12</strain>
    </source>
</reference>
<keyword evidence="9 10" id="KW-0472">Membrane</keyword>
<evidence type="ECO:0000256" key="8">
    <source>
        <dbReference type="ARBA" id="ARBA00022989"/>
    </source>
</evidence>
<dbReference type="Pfam" id="PF03544">
    <property type="entry name" value="TonB_C"/>
    <property type="match status" value="1"/>
</dbReference>
<gene>
    <name evidence="12" type="ORF">HLVA_15410</name>
</gene>
<comment type="subcellular location">
    <subcellularLocation>
        <location evidence="1">Cell inner membrane</location>
        <topology evidence="1">Single-pass membrane protein</topology>
        <orientation evidence="1">Periplasmic side</orientation>
    </subcellularLocation>
</comment>
<evidence type="ECO:0000256" key="4">
    <source>
        <dbReference type="ARBA" id="ARBA00022475"/>
    </source>
</evidence>
<evidence type="ECO:0000256" key="2">
    <source>
        <dbReference type="ARBA" id="ARBA00006555"/>
    </source>
</evidence>
<dbReference type="GO" id="GO:0015031">
    <property type="term" value="P:protein transport"/>
    <property type="evidence" value="ECO:0007669"/>
    <property type="project" value="UniProtKB-KW"/>
</dbReference>
<organism evidence="12 13">
    <name type="scientific">Haliovirga abyssi</name>
    <dbReference type="NCBI Taxonomy" id="2996794"/>
    <lineage>
        <taxon>Bacteria</taxon>
        <taxon>Fusobacteriati</taxon>
        <taxon>Fusobacteriota</taxon>
        <taxon>Fusobacteriia</taxon>
        <taxon>Fusobacteriales</taxon>
        <taxon>Haliovirgaceae</taxon>
        <taxon>Haliovirga</taxon>
    </lineage>
</organism>
<protein>
    <recommendedName>
        <fullName evidence="11">TonB C-terminal domain-containing protein</fullName>
    </recommendedName>
</protein>
<evidence type="ECO:0000259" key="11">
    <source>
        <dbReference type="PROSITE" id="PS52015"/>
    </source>
</evidence>
<dbReference type="GO" id="GO:0005886">
    <property type="term" value="C:plasma membrane"/>
    <property type="evidence" value="ECO:0007669"/>
    <property type="project" value="UniProtKB-SubCell"/>
</dbReference>
<evidence type="ECO:0000256" key="3">
    <source>
        <dbReference type="ARBA" id="ARBA00022448"/>
    </source>
</evidence>
<dbReference type="SUPFAM" id="SSF74653">
    <property type="entry name" value="TolA/TonB C-terminal domain"/>
    <property type="match status" value="1"/>
</dbReference>
<dbReference type="RefSeq" id="WP_307903819.1">
    <property type="nucleotide sequence ID" value="NZ_AP027059.1"/>
</dbReference>
<dbReference type="InterPro" id="IPR051045">
    <property type="entry name" value="TonB-dependent_transducer"/>
</dbReference>
<evidence type="ECO:0000256" key="7">
    <source>
        <dbReference type="ARBA" id="ARBA00022927"/>
    </source>
</evidence>
<evidence type="ECO:0000256" key="6">
    <source>
        <dbReference type="ARBA" id="ARBA00022692"/>
    </source>
</evidence>
<feature type="domain" description="TonB C-terminal" evidence="11">
    <location>
        <begin position="207"/>
        <end position="299"/>
    </location>
</feature>
<keyword evidence="7" id="KW-0653">Protein transport</keyword>
<dbReference type="PROSITE" id="PS52015">
    <property type="entry name" value="TONB_CTD"/>
    <property type="match status" value="1"/>
</dbReference>
<name>A0AAU9DEZ6_9FUSO</name>
<dbReference type="InterPro" id="IPR037682">
    <property type="entry name" value="TonB_C"/>
</dbReference>
<keyword evidence="5" id="KW-0997">Cell inner membrane</keyword>
<sequence length="299" mass="34087">MEKNDNKIFIFAIVISILIHNLLFLIPINFKTNYEEKIVERKKIKANFVKLYSTKTKAVKTKKAKVRKKIKVKKQGKKLKKKITKPKVVEFKKIDYKNLIEKIDVPVKKNRNLGKIIDIPINKTTKNPSIEHISKIENIKAEKKEELKILEPNLDIQNSKIEEFTPKIKDESIITENEVIPVKGEIQEGGLSSTEIPQGITIDEVVDGVGKAEILKYVKPKYPLVAEKNGWEGKVTLILNVSAEGRVKEIRIKKKSSYTILDKSAVDAGKNWRLIIQDKGVKLSGSVIVTINFRLIKGR</sequence>
<dbReference type="NCBIfam" id="TIGR01352">
    <property type="entry name" value="tonB_Cterm"/>
    <property type="match status" value="1"/>
</dbReference>
<comment type="similarity">
    <text evidence="2">Belongs to the TonB family.</text>
</comment>
<evidence type="ECO:0000256" key="1">
    <source>
        <dbReference type="ARBA" id="ARBA00004383"/>
    </source>
</evidence>
<feature type="transmembrane region" description="Helical" evidence="10">
    <location>
        <begin position="9"/>
        <end position="30"/>
    </location>
</feature>
<dbReference type="EMBL" id="AP027059">
    <property type="protein sequence ID" value="BDU50972.1"/>
    <property type="molecule type" value="Genomic_DNA"/>
</dbReference>
<dbReference type="PANTHER" id="PTHR33446:SF2">
    <property type="entry name" value="PROTEIN TONB"/>
    <property type="match status" value="1"/>
</dbReference>
<evidence type="ECO:0000313" key="13">
    <source>
        <dbReference type="Proteomes" id="UP001321582"/>
    </source>
</evidence>
<evidence type="ECO:0000256" key="10">
    <source>
        <dbReference type="SAM" id="Phobius"/>
    </source>
</evidence>
<keyword evidence="3" id="KW-0813">Transport</keyword>
<dbReference type="Proteomes" id="UP001321582">
    <property type="component" value="Chromosome"/>
</dbReference>
<dbReference type="KEGG" id="haby:HLVA_15410"/>
<accession>A0AAU9DEZ6</accession>
<keyword evidence="13" id="KW-1185">Reference proteome</keyword>
<evidence type="ECO:0000256" key="9">
    <source>
        <dbReference type="ARBA" id="ARBA00023136"/>
    </source>
</evidence>
<dbReference type="AlphaFoldDB" id="A0AAU9DEZ6"/>
<evidence type="ECO:0000313" key="12">
    <source>
        <dbReference type="EMBL" id="BDU50972.1"/>
    </source>
</evidence>